<dbReference type="InterPro" id="IPR007795">
    <property type="entry name" value="T7SS_EccB"/>
</dbReference>
<keyword evidence="6" id="KW-0378">Hydrolase</keyword>
<dbReference type="Gene3D" id="2.40.50.910">
    <property type="entry name" value="Type VII secretion system EccB, repeat 3 domain"/>
    <property type="match status" value="1"/>
</dbReference>
<evidence type="ECO:0000256" key="4">
    <source>
        <dbReference type="ARBA" id="ARBA00022692"/>
    </source>
</evidence>
<evidence type="ECO:0000313" key="12">
    <source>
        <dbReference type="Proteomes" id="UP000887023"/>
    </source>
</evidence>
<dbReference type="Pfam" id="PF05108">
    <property type="entry name" value="T7SS_ESX1_EccB"/>
    <property type="match status" value="1"/>
</dbReference>
<proteinExistence type="inferred from homology"/>
<evidence type="ECO:0000256" key="2">
    <source>
        <dbReference type="ARBA" id="ARBA00008149"/>
    </source>
</evidence>
<evidence type="ECO:0000256" key="6">
    <source>
        <dbReference type="ARBA" id="ARBA00022801"/>
    </source>
</evidence>
<dbReference type="RefSeq" id="WP_066468616.1">
    <property type="nucleotide sequence ID" value="NZ_CBCRUZ010000004.1"/>
</dbReference>
<keyword evidence="12" id="KW-1185">Reference proteome</keyword>
<evidence type="ECO:0000256" key="7">
    <source>
        <dbReference type="ARBA" id="ARBA00022840"/>
    </source>
</evidence>
<evidence type="ECO:0000256" key="5">
    <source>
        <dbReference type="ARBA" id="ARBA00022741"/>
    </source>
</evidence>
<gene>
    <name evidence="11" type="primary">eccB</name>
    <name evidence="11" type="ORF">KV203_04210</name>
</gene>
<dbReference type="InterPro" id="IPR044857">
    <property type="entry name" value="T7SS_EccB_R1"/>
</dbReference>
<protein>
    <submittedName>
        <fullName evidence="11">Type VII secretion protein EccB</fullName>
    </submittedName>
</protein>
<dbReference type="PANTHER" id="PTHR40765:SF2">
    <property type="entry name" value="ESX-2 SECRETION SYSTEM ATPASE ECCB2"/>
    <property type="match status" value="1"/>
</dbReference>
<dbReference type="InterPro" id="IPR042485">
    <property type="entry name" value="T7SS_EccB_R3"/>
</dbReference>
<dbReference type="PANTHER" id="PTHR40765">
    <property type="entry name" value="ESX-2 SECRETION SYSTEM ATPASE ECCB2"/>
    <property type="match status" value="1"/>
</dbReference>
<organism evidence="11 12">
    <name type="scientific">Skermania pinensis</name>
    <dbReference type="NCBI Taxonomy" id="39122"/>
    <lineage>
        <taxon>Bacteria</taxon>
        <taxon>Bacillati</taxon>
        <taxon>Actinomycetota</taxon>
        <taxon>Actinomycetes</taxon>
        <taxon>Mycobacteriales</taxon>
        <taxon>Gordoniaceae</taxon>
        <taxon>Skermania</taxon>
    </lineage>
</organism>
<keyword evidence="3" id="KW-1003">Cell membrane</keyword>
<accession>A0ABX8SBC0</accession>
<keyword evidence="7" id="KW-0067">ATP-binding</keyword>
<evidence type="ECO:0000256" key="9">
    <source>
        <dbReference type="ARBA" id="ARBA00023136"/>
    </source>
</evidence>
<evidence type="ECO:0000256" key="3">
    <source>
        <dbReference type="ARBA" id="ARBA00022475"/>
    </source>
</evidence>
<comment type="similarity">
    <text evidence="2">Belongs to the EccB family.</text>
</comment>
<dbReference type="NCBIfam" id="TIGR03919">
    <property type="entry name" value="T7SS_EccB"/>
    <property type="match status" value="1"/>
</dbReference>
<evidence type="ECO:0000256" key="10">
    <source>
        <dbReference type="SAM" id="Phobius"/>
    </source>
</evidence>
<keyword evidence="4 10" id="KW-0812">Transmembrane</keyword>
<dbReference type="Proteomes" id="UP000887023">
    <property type="component" value="Chromosome"/>
</dbReference>
<feature type="transmembrane region" description="Helical" evidence="10">
    <location>
        <begin position="43"/>
        <end position="64"/>
    </location>
</feature>
<comment type="subcellular location">
    <subcellularLocation>
        <location evidence="1">Cell membrane</location>
        <topology evidence="1">Single-pass membrane protein</topology>
    </subcellularLocation>
</comment>
<feature type="transmembrane region" description="Helical" evidence="10">
    <location>
        <begin position="85"/>
        <end position="105"/>
    </location>
</feature>
<reference evidence="11" key="1">
    <citation type="submission" date="2021-07" db="EMBL/GenBank/DDBJ databases">
        <title>Candidatus Kaistella beijingensis sp. nov. isolated from a municipal wastewater treatment plant is involved in sludge foaming.</title>
        <authorList>
            <person name="Song Y."/>
            <person name="Liu S.-J."/>
        </authorList>
    </citation>
    <scope>NUCLEOTIDE SEQUENCE</scope>
    <source>
        <strain evidence="11">DSM 43998</strain>
    </source>
</reference>
<keyword evidence="5" id="KW-0547">Nucleotide-binding</keyword>
<evidence type="ECO:0000256" key="8">
    <source>
        <dbReference type="ARBA" id="ARBA00022989"/>
    </source>
</evidence>
<keyword evidence="9 10" id="KW-0472">Membrane</keyword>
<sequence>MPAQPTTRSQVSGYRFLVRRMEHALVRRDVRMLSDPLRAQSRALIVGAIFAALALAGCAVLALLRPVDRAGDAKILVQKDSGAMFVVLGATVHPVLNLASARLIIGAADDPVLVGAAEAAARPRGALVGIPGAPSALPDRRAEPGRVWTVCDRVGADAAVTTSVLVGDLERTDTAADLRRDQALLLRGRDRSYLVYDGKRAAVDPYSAPVATAFGLSAADARPVSDALLNAIPEVPAIVPPRIPGSGGSPTGFSIPGQVVGSVVQVAQGDSRQYYVVLRDGLQQVGAATAYLIRSADSKGSAEVATVPPDLVTRVPVSTALDVATFPESAPTVLSGADDPVACLSWRPLELPTTDSLTAPAAEIRVLTGRELPIGAAARPVTLARADGPGPNADAAYLAPGDGAFVRFTGIAPDSRGRDGLCFVADTGVRFGLPDLDTAEVLGLTGPPEPAPWQIVSLLAPGPALSRTAALVSHDGVAADPAGGALPDATAAPR</sequence>
<keyword evidence="8 10" id="KW-1133">Transmembrane helix</keyword>
<dbReference type="Gene3D" id="3.30.2390.20">
    <property type="entry name" value="Type VII secretion system EccB, repeat 1 domain"/>
    <property type="match status" value="1"/>
</dbReference>
<dbReference type="EMBL" id="CP079105">
    <property type="protein sequence ID" value="QXQ14616.1"/>
    <property type="molecule type" value="Genomic_DNA"/>
</dbReference>
<name>A0ABX8SBC0_9ACTN</name>
<evidence type="ECO:0000313" key="11">
    <source>
        <dbReference type="EMBL" id="QXQ14616.1"/>
    </source>
</evidence>
<evidence type="ECO:0000256" key="1">
    <source>
        <dbReference type="ARBA" id="ARBA00004162"/>
    </source>
</evidence>